<dbReference type="OMA" id="REVQYSQ"/>
<evidence type="ECO:0000313" key="4">
    <source>
        <dbReference type="EMBL" id="KLU84820.1"/>
    </source>
</evidence>
<dbReference type="EnsemblFungi" id="MAPG_03856T0">
    <property type="protein sequence ID" value="MAPG_03856T0"/>
    <property type="gene ID" value="MAPG_03856"/>
</dbReference>
<gene>
    <name evidence="4" type="ORF">MAPG_03856</name>
</gene>
<feature type="compositionally biased region" description="Basic and acidic residues" evidence="2">
    <location>
        <begin position="484"/>
        <end position="514"/>
    </location>
</feature>
<evidence type="ECO:0000313" key="5">
    <source>
        <dbReference type="EnsemblFungi" id="MAPG_03856T0"/>
    </source>
</evidence>
<reference evidence="6" key="1">
    <citation type="submission" date="2010-05" db="EMBL/GenBank/DDBJ databases">
        <title>The genome sequence of Magnaporthe poae strain ATCC 64411.</title>
        <authorList>
            <person name="Ma L.-J."/>
            <person name="Dead R."/>
            <person name="Young S."/>
            <person name="Zeng Q."/>
            <person name="Koehrsen M."/>
            <person name="Alvarado L."/>
            <person name="Berlin A."/>
            <person name="Chapman S.B."/>
            <person name="Chen Z."/>
            <person name="Freedman E."/>
            <person name="Gellesch M."/>
            <person name="Goldberg J."/>
            <person name="Griggs A."/>
            <person name="Gujja S."/>
            <person name="Heilman E.R."/>
            <person name="Heiman D."/>
            <person name="Hepburn T."/>
            <person name="Howarth C."/>
            <person name="Jen D."/>
            <person name="Larson L."/>
            <person name="Mehta T."/>
            <person name="Neiman D."/>
            <person name="Pearson M."/>
            <person name="Roberts A."/>
            <person name="Saif S."/>
            <person name="Shea T."/>
            <person name="Shenoy N."/>
            <person name="Sisk P."/>
            <person name="Stolte C."/>
            <person name="Sykes S."/>
            <person name="Walk T."/>
            <person name="White J."/>
            <person name="Yandava C."/>
            <person name="Haas B."/>
            <person name="Nusbaum C."/>
            <person name="Birren B."/>
        </authorList>
    </citation>
    <scope>NUCLEOTIDE SEQUENCE [LARGE SCALE GENOMIC DNA]</scope>
    <source>
        <strain evidence="6">ATCC 64411 / 73-15</strain>
    </source>
</reference>
<dbReference type="GO" id="GO:0006888">
    <property type="term" value="P:endoplasmic reticulum to Golgi vesicle-mediated transport"/>
    <property type="evidence" value="ECO:0007669"/>
    <property type="project" value="TreeGrafter"/>
</dbReference>
<dbReference type="eggNOG" id="KOG2163">
    <property type="taxonomic scope" value="Eukaryota"/>
</dbReference>
<accession>A0A0C4DV56</accession>
<dbReference type="EMBL" id="GL876968">
    <property type="protein sequence ID" value="KLU84820.1"/>
    <property type="molecule type" value="Genomic_DNA"/>
</dbReference>
<reference evidence="5" key="5">
    <citation type="submission" date="2015-06" db="UniProtKB">
        <authorList>
            <consortium name="EnsemblFungi"/>
        </authorList>
    </citation>
    <scope>IDENTIFICATION</scope>
    <source>
        <strain evidence="5">ATCC 64411</strain>
    </source>
</reference>
<dbReference type="GO" id="GO:0005737">
    <property type="term" value="C:cytoplasm"/>
    <property type="evidence" value="ECO:0007669"/>
    <property type="project" value="GOC"/>
</dbReference>
<dbReference type="OrthoDB" id="534815at2759"/>
<sequence>MATTPANTLGPALVAFTVEGAFPDEHLSSLRLAPEELPAGIKALEEAKSKLEDEIRTINHETADDVRTWYNNAKTLQDDINRSKQMAADIQREAEEPEVSGKTVEEAEGRAAFLVRELNYNDQLVQTLRAIKAVTVVLDEVEQARAERRILDALHLLEKSWASLDALSINGSCKAIKLLNMRAFELKSDVHEVFDHVWGALVHLDAEKSEFSVQQTRPDEPMSLPDAVVGLKAYKEVDRRMSDLCHALDEAIIGPRMDLRNPSPLPRIQVQNQCLRATGESERNVEALFADLVQILKFLAAAFPPELVQVLSTVMVPEISNRIINVWLSAAVPASLKDMDEFQAVIESARGFCAQVTSLGFSGLEDLQEWVESAPKVWLSKCREAALDTIRTKLSQGLGAPKKVEKIETQVVSRSEGKELAANGPSAAAAADDHGWDSAWSDADAEEQQEAVAETKKPAEPAPEVGDDDVDAWGAWGADEEATDEVKAEGGKSNVKNDSKEHEKDAKGDSKNGNEDEGDAADAWGWGEDDAHEEDEPAAVPEPQPAPKPRADHKANTGPRELTLKETYNITSMPDPVLSLIYSILEDGAALTQTSHESNPVAAAAAGLFSVPTLVLAMFRAVSPYYYSAGLGGNMYLYNDATYLAGKLADYAAAWKTREDLTIRARNMLRVDNDVKALQAFANRAYSNEMTTQKTIVRDLLGGEQSVMQQSFMESAVAQVRSVSAAWDGILTKSAWFQAVGSLVDAVATKVIADVMEMPSIGQDEAYNIANMIASITELDDLFPPTRIGDEQIPSTSQYVPSWLRLKYLSEVLQSNLREVRYLWIESELSLYFTLEETLDLINASFEDNARTREIIRELKANPQPIQT</sequence>
<proteinExistence type="predicted"/>
<dbReference type="Pfam" id="PF22766">
    <property type="entry name" value="ZW10_C2"/>
    <property type="match status" value="1"/>
</dbReference>
<reference evidence="4" key="3">
    <citation type="submission" date="2011-03" db="EMBL/GenBank/DDBJ databases">
        <title>Annotation of Magnaporthe poae ATCC 64411.</title>
        <authorList>
            <person name="Ma L.-J."/>
            <person name="Dead R."/>
            <person name="Young S.K."/>
            <person name="Zeng Q."/>
            <person name="Gargeya S."/>
            <person name="Fitzgerald M."/>
            <person name="Haas B."/>
            <person name="Abouelleil A."/>
            <person name="Alvarado L."/>
            <person name="Arachchi H.M."/>
            <person name="Berlin A."/>
            <person name="Brown A."/>
            <person name="Chapman S.B."/>
            <person name="Chen Z."/>
            <person name="Dunbar C."/>
            <person name="Freedman E."/>
            <person name="Gearin G."/>
            <person name="Gellesch M."/>
            <person name="Goldberg J."/>
            <person name="Griggs A."/>
            <person name="Gujja S."/>
            <person name="Heiman D."/>
            <person name="Howarth C."/>
            <person name="Larson L."/>
            <person name="Lui A."/>
            <person name="MacDonald P.J.P."/>
            <person name="Mehta T."/>
            <person name="Montmayeur A."/>
            <person name="Murphy C."/>
            <person name="Neiman D."/>
            <person name="Pearson M."/>
            <person name="Priest M."/>
            <person name="Roberts A."/>
            <person name="Saif S."/>
            <person name="Shea T."/>
            <person name="Shenoy N."/>
            <person name="Sisk P."/>
            <person name="Stolte C."/>
            <person name="Sykes S."/>
            <person name="Yandava C."/>
            <person name="Wortman J."/>
            <person name="Nusbaum C."/>
            <person name="Birren B."/>
        </authorList>
    </citation>
    <scope>NUCLEOTIDE SEQUENCE</scope>
    <source>
        <strain evidence="4">ATCC 64411</strain>
    </source>
</reference>
<dbReference type="InterPro" id="IPR055148">
    <property type="entry name" value="ZW10_C_2"/>
</dbReference>
<dbReference type="STRING" id="644358.A0A0C4DV56"/>
<dbReference type="Proteomes" id="UP000011715">
    <property type="component" value="Unassembled WGS sequence"/>
</dbReference>
<dbReference type="InterPro" id="IPR046362">
    <property type="entry name" value="Zw10/DSL1_C_sf"/>
</dbReference>
<keyword evidence="6" id="KW-1185">Reference proteome</keyword>
<dbReference type="GO" id="GO:1990423">
    <property type="term" value="C:RZZ complex"/>
    <property type="evidence" value="ECO:0007669"/>
    <property type="project" value="TreeGrafter"/>
</dbReference>
<feature type="coiled-coil region" evidence="1">
    <location>
        <begin position="41"/>
        <end position="93"/>
    </location>
</feature>
<keyword evidence="1" id="KW-0175">Coiled coil</keyword>
<evidence type="ECO:0000313" key="6">
    <source>
        <dbReference type="Proteomes" id="UP000011715"/>
    </source>
</evidence>
<feature type="compositionally biased region" description="Acidic residues" evidence="2">
    <location>
        <begin position="527"/>
        <end position="537"/>
    </location>
</feature>
<dbReference type="AlphaFoldDB" id="A0A0C4DV56"/>
<feature type="compositionally biased region" description="Low complexity" evidence="2">
    <location>
        <begin position="421"/>
        <end position="430"/>
    </location>
</feature>
<dbReference type="GO" id="GO:0007094">
    <property type="term" value="P:mitotic spindle assembly checkpoint signaling"/>
    <property type="evidence" value="ECO:0007669"/>
    <property type="project" value="TreeGrafter"/>
</dbReference>
<protein>
    <recommendedName>
        <fullName evidence="3">ZW10 C-terminal helical domain-containing protein</fullName>
    </recommendedName>
</protein>
<organism evidence="5 6">
    <name type="scientific">Magnaporthiopsis poae (strain ATCC 64411 / 73-15)</name>
    <name type="common">Kentucky bluegrass fungus</name>
    <name type="synonym">Magnaporthe poae</name>
    <dbReference type="NCBI Taxonomy" id="644358"/>
    <lineage>
        <taxon>Eukaryota</taxon>
        <taxon>Fungi</taxon>
        <taxon>Dikarya</taxon>
        <taxon>Ascomycota</taxon>
        <taxon>Pezizomycotina</taxon>
        <taxon>Sordariomycetes</taxon>
        <taxon>Sordariomycetidae</taxon>
        <taxon>Magnaporthales</taxon>
        <taxon>Magnaporthaceae</taxon>
        <taxon>Magnaporthiopsis</taxon>
    </lineage>
</organism>
<dbReference type="VEuPathDB" id="FungiDB:MAPG_03856"/>
<reference evidence="5" key="4">
    <citation type="journal article" date="2015" name="G3 (Bethesda)">
        <title>Genome sequences of three phytopathogenic species of the Magnaporthaceae family of fungi.</title>
        <authorList>
            <person name="Okagaki L.H."/>
            <person name="Nunes C.C."/>
            <person name="Sailsbery J."/>
            <person name="Clay B."/>
            <person name="Brown D."/>
            <person name="John T."/>
            <person name="Oh Y."/>
            <person name="Young N."/>
            <person name="Fitzgerald M."/>
            <person name="Haas B.J."/>
            <person name="Zeng Q."/>
            <person name="Young S."/>
            <person name="Adiconis X."/>
            <person name="Fan L."/>
            <person name="Levin J.Z."/>
            <person name="Mitchell T.K."/>
            <person name="Okubara P.A."/>
            <person name="Farman M.L."/>
            <person name="Kohn L.M."/>
            <person name="Birren B."/>
            <person name="Ma L.-J."/>
            <person name="Dean R.A."/>
        </authorList>
    </citation>
    <scope>NUCLEOTIDE SEQUENCE</scope>
    <source>
        <strain evidence="5">ATCC 64411 / 73-15</strain>
    </source>
</reference>
<evidence type="ECO:0000256" key="2">
    <source>
        <dbReference type="SAM" id="MobiDB-lite"/>
    </source>
</evidence>
<feature type="region of interest" description="Disordered" evidence="2">
    <location>
        <begin position="440"/>
        <end position="558"/>
    </location>
</feature>
<feature type="domain" description="ZW10 C-terminal helical" evidence="3">
    <location>
        <begin position="714"/>
        <end position="856"/>
    </location>
</feature>
<dbReference type="PANTHER" id="PTHR12205">
    <property type="entry name" value="CENTROMERE/KINETOCHORE PROTEIN ZW10"/>
    <property type="match status" value="1"/>
</dbReference>
<reference evidence="4" key="2">
    <citation type="submission" date="2010-05" db="EMBL/GenBank/DDBJ databases">
        <title>The Genome Sequence of Magnaporthe poae strain ATCC 64411.</title>
        <authorList>
            <consortium name="The Broad Institute Genome Sequencing Platform"/>
            <consortium name="Broad Institute Genome Sequencing Center for Infectious Disease"/>
            <person name="Ma L.-J."/>
            <person name="Dead R."/>
            <person name="Young S."/>
            <person name="Zeng Q."/>
            <person name="Koehrsen M."/>
            <person name="Alvarado L."/>
            <person name="Berlin A."/>
            <person name="Chapman S.B."/>
            <person name="Chen Z."/>
            <person name="Freedman E."/>
            <person name="Gellesch M."/>
            <person name="Goldberg J."/>
            <person name="Griggs A."/>
            <person name="Gujja S."/>
            <person name="Heilman E.R."/>
            <person name="Heiman D."/>
            <person name="Hepburn T."/>
            <person name="Howarth C."/>
            <person name="Jen D."/>
            <person name="Larson L."/>
            <person name="Mehta T."/>
            <person name="Neiman D."/>
            <person name="Pearson M."/>
            <person name="Roberts A."/>
            <person name="Saif S."/>
            <person name="Shea T."/>
            <person name="Shenoy N."/>
            <person name="Sisk P."/>
            <person name="Stolte C."/>
            <person name="Sykes S."/>
            <person name="Walk T."/>
            <person name="White J."/>
            <person name="Yandava C."/>
            <person name="Haas B."/>
            <person name="Nusbaum C."/>
            <person name="Birren B."/>
        </authorList>
    </citation>
    <scope>NUCLEOTIDE SEQUENCE</scope>
    <source>
        <strain evidence="4">ATCC 64411</strain>
    </source>
</reference>
<name>A0A0C4DV56_MAGP6</name>
<evidence type="ECO:0000259" key="3">
    <source>
        <dbReference type="Pfam" id="PF22766"/>
    </source>
</evidence>
<dbReference type="EMBL" id="ADBL01000910">
    <property type="status" value="NOT_ANNOTATED_CDS"/>
    <property type="molecule type" value="Genomic_DNA"/>
</dbReference>
<dbReference type="PANTHER" id="PTHR12205:SF0">
    <property type="entry name" value="CENTROMERE_KINETOCHORE PROTEIN ZW10 HOMOLOG"/>
    <property type="match status" value="1"/>
</dbReference>
<feature type="region of interest" description="Disordered" evidence="2">
    <location>
        <begin position="414"/>
        <end position="433"/>
    </location>
</feature>
<dbReference type="Gene3D" id="1.10.357.150">
    <property type="match status" value="1"/>
</dbReference>
<evidence type="ECO:0000256" key="1">
    <source>
        <dbReference type="SAM" id="Coils"/>
    </source>
</evidence>